<feature type="region of interest" description="Disordered" evidence="1">
    <location>
        <begin position="232"/>
        <end position="264"/>
    </location>
</feature>
<feature type="region of interest" description="Disordered" evidence="1">
    <location>
        <begin position="558"/>
        <end position="577"/>
    </location>
</feature>
<feature type="region of interest" description="Disordered" evidence="1">
    <location>
        <begin position="439"/>
        <end position="550"/>
    </location>
</feature>
<organism evidence="2 3">
    <name type="scientific">Sarocladium strictum</name>
    <name type="common">Black bundle disease fungus</name>
    <name type="synonym">Acremonium strictum</name>
    <dbReference type="NCBI Taxonomy" id="5046"/>
    <lineage>
        <taxon>Eukaryota</taxon>
        <taxon>Fungi</taxon>
        <taxon>Dikarya</taxon>
        <taxon>Ascomycota</taxon>
        <taxon>Pezizomycotina</taxon>
        <taxon>Sordariomycetes</taxon>
        <taxon>Hypocreomycetidae</taxon>
        <taxon>Hypocreales</taxon>
        <taxon>Sarocladiaceae</taxon>
        <taxon>Sarocladium</taxon>
    </lineage>
</organism>
<sequence length="745" mass="79612">MAFNAGFGSPAAQDGRLRRGPGGQNLVLPPQQGHMQAVPYVPPAPSFMGGMNDTPAFHHANPQQNFGPNMVGPGAAHFNHAAPGNPFNNTFHNGGGQSMVGYGTNTAPRPSPTGAVNYPWNNGYDQYMAGPGPLVNNGTMSGYPTNDPWNNNAFAGQPQLSSMPPGTMAPENVFPPQPFHNGFPPPTAQHTIHNPLPTLNQGHMNGPPPQMAFGNSFHASYGPHVSQSFPNASPMARVSTSSTDNSSPTLPLWPAKSPDAEWRENTGVPGPFYDSRGPVPSLKPPEYFPGSAAAFGNDGAQWRVFPVPDASSGVEDKSEVVVGTFPLSPHLVPNGMVFPWSDEKPRHPMFELRALGIIHVPATPPPSPPSPAKDLNPRSHGPQYFTYCGQELSERLWDHIQTDMGIANPEIKAFLLRRQETDAIRAGQSCKPQSIAQFSNHLPDSRKRPFCPEEGSGQAALGFAPPPAMMSEQPSLPVGPSVVPQEGVVQAELPEGRPGDPMELSRRLAEEGRSQKRRKLSSVLPEQPKDGQLPSARGASSQRDAPITLSSPIAPAEPAAVQPDFSSESDPSLFGSLFDEPFEPSVVDSGFIDDGRQSPLDSLFGEPHGTFFTGETVPQPEHGDRSDSSSLDDMLAPIKDWLDQHKAKAYDAGLGSRVTDAQGEVAEGSISLSQEIIDIDADNAILGNQGPSPSTVTATPFESKETLESLADMSISLAPPDFTCSFEDLLATEEDWDEFFAPLKA</sequence>
<evidence type="ECO:0000313" key="2">
    <source>
        <dbReference type="EMBL" id="KAK0390553.1"/>
    </source>
</evidence>
<feature type="compositionally biased region" description="Polar residues" evidence="1">
    <location>
        <begin position="538"/>
        <end position="550"/>
    </location>
</feature>
<dbReference type="EMBL" id="JAPDFR010000001">
    <property type="protein sequence ID" value="KAK0390553.1"/>
    <property type="molecule type" value="Genomic_DNA"/>
</dbReference>
<keyword evidence="3" id="KW-1185">Reference proteome</keyword>
<feature type="compositionally biased region" description="Polar residues" evidence="1">
    <location>
        <begin position="238"/>
        <end position="249"/>
    </location>
</feature>
<dbReference type="AlphaFoldDB" id="A0AA39GPU3"/>
<proteinExistence type="predicted"/>
<reference evidence="2" key="1">
    <citation type="submission" date="2022-10" db="EMBL/GenBank/DDBJ databases">
        <title>Determination and structural analysis of whole genome sequence of Sarocladium strictum F4-1.</title>
        <authorList>
            <person name="Hu L."/>
            <person name="Jiang Y."/>
        </authorList>
    </citation>
    <scope>NUCLEOTIDE SEQUENCE</scope>
    <source>
        <strain evidence="2">F4-1</strain>
    </source>
</reference>
<gene>
    <name evidence="2" type="ORF">NLU13_0057</name>
</gene>
<feature type="region of interest" description="Disordered" evidence="1">
    <location>
        <begin position="611"/>
        <end position="630"/>
    </location>
</feature>
<accession>A0AA39GPU3</accession>
<dbReference type="Proteomes" id="UP001175261">
    <property type="component" value="Unassembled WGS sequence"/>
</dbReference>
<feature type="compositionally biased region" description="Basic and acidic residues" evidence="1">
    <location>
        <begin position="494"/>
        <end position="514"/>
    </location>
</feature>
<feature type="region of interest" description="Disordered" evidence="1">
    <location>
        <begin position="1"/>
        <end position="28"/>
    </location>
</feature>
<evidence type="ECO:0000313" key="3">
    <source>
        <dbReference type="Proteomes" id="UP001175261"/>
    </source>
</evidence>
<protein>
    <submittedName>
        <fullName evidence="2">Uncharacterized protein</fullName>
    </submittedName>
</protein>
<evidence type="ECO:0000256" key="1">
    <source>
        <dbReference type="SAM" id="MobiDB-lite"/>
    </source>
</evidence>
<comment type="caution">
    <text evidence="2">The sequence shown here is derived from an EMBL/GenBank/DDBJ whole genome shotgun (WGS) entry which is preliminary data.</text>
</comment>
<name>A0AA39GPU3_SARSR</name>